<feature type="transmembrane region" description="Helical" evidence="1">
    <location>
        <begin position="15"/>
        <end position="33"/>
    </location>
</feature>
<dbReference type="PANTHER" id="PTHR14969">
    <property type="entry name" value="SPHINGOSINE-1-PHOSPHATE PHOSPHOHYDROLASE"/>
    <property type="match status" value="1"/>
</dbReference>
<dbReference type="Pfam" id="PF01569">
    <property type="entry name" value="PAP2"/>
    <property type="match status" value="1"/>
</dbReference>
<proteinExistence type="predicted"/>
<dbReference type="Gene3D" id="1.20.144.10">
    <property type="entry name" value="Phosphatidic acid phosphatase type 2/haloperoxidase"/>
    <property type="match status" value="2"/>
</dbReference>
<dbReference type="PANTHER" id="PTHR14969:SF13">
    <property type="entry name" value="AT30094P"/>
    <property type="match status" value="1"/>
</dbReference>
<organism evidence="3 4">
    <name type="scientific">Deinococcus koreensis</name>
    <dbReference type="NCBI Taxonomy" id="2054903"/>
    <lineage>
        <taxon>Bacteria</taxon>
        <taxon>Thermotogati</taxon>
        <taxon>Deinococcota</taxon>
        <taxon>Deinococci</taxon>
        <taxon>Deinococcales</taxon>
        <taxon>Deinococcaceae</taxon>
        <taxon>Deinococcus</taxon>
    </lineage>
</organism>
<feature type="transmembrane region" description="Helical" evidence="1">
    <location>
        <begin position="137"/>
        <end position="156"/>
    </location>
</feature>
<keyword evidence="1" id="KW-0812">Transmembrane</keyword>
<dbReference type="InterPro" id="IPR000326">
    <property type="entry name" value="PAP2/HPO"/>
</dbReference>
<feature type="transmembrane region" description="Helical" evidence="1">
    <location>
        <begin position="163"/>
        <end position="185"/>
    </location>
</feature>
<evidence type="ECO:0000259" key="2">
    <source>
        <dbReference type="SMART" id="SM00014"/>
    </source>
</evidence>
<dbReference type="RefSeq" id="WP_103311117.1">
    <property type="nucleotide sequence ID" value="NZ_PPPD01000001.1"/>
</dbReference>
<sequence length="214" mass="23280">MSAPVALRPPHSRHLIRWLLGILVPLLVVGFLAEDVLERERFAFETPLMEWIHAHAAPWLTGLSLGLHTFGGPWVMTVLAVALPLGLWLRGRHQQALFALLGLGSAVGIAFAMKLIFNRPRPELWTRLVSENGASFPSGHSAMAAALGTALCVLLWRTPYRWPVVALATVYVLLSGVARLVLGLHFPTDVLAGWMTGLACVLGAARLTGLPRPR</sequence>
<dbReference type="CDD" id="cd03392">
    <property type="entry name" value="PAP2_like_2"/>
    <property type="match status" value="1"/>
</dbReference>
<accession>A0A2K3UWF7</accession>
<feature type="transmembrane region" description="Helical" evidence="1">
    <location>
        <begin position="96"/>
        <end position="117"/>
    </location>
</feature>
<gene>
    <name evidence="3" type="ORF">CVO96_05240</name>
</gene>
<keyword evidence="1" id="KW-0472">Membrane</keyword>
<evidence type="ECO:0000256" key="1">
    <source>
        <dbReference type="SAM" id="Phobius"/>
    </source>
</evidence>
<dbReference type="EMBL" id="PPPD01000001">
    <property type="protein sequence ID" value="PNY80851.1"/>
    <property type="molecule type" value="Genomic_DNA"/>
</dbReference>
<dbReference type="AlphaFoldDB" id="A0A2K3UWF7"/>
<evidence type="ECO:0000313" key="4">
    <source>
        <dbReference type="Proteomes" id="UP000236379"/>
    </source>
</evidence>
<feature type="domain" description="Phosphatidic acid phosphatase type 2/haloperoxidase" evidence="2">
    <location>
        <begin position="96"/>
        <end position="205"/>
    </location>
</feature>
<keyword evidence="4" id="KW-1185">Reference proteome</keyword>
<protein>
    <submittedName>
        <fullName evidence="3">Phosphoesterase</fullName>
    </submittedName>
</protein>
<dbReference type="OrthoDB" id="9789113at2"/>
<evidence type="ECO:0000313" key="3">
    <source>
        <dbReference type="EMBL" id="PNY80851.1"/>
    </source>
</evidence>
<reference evidence="3 4" key="1">
    <citation type="submission" date="2018-01" db="EMBL/GenBank/DDBJ databases">
        <title>Deinococcus koreensis sp. nov., a radiation-resistant bacterium isolated from river water.</title>
        <authorList>
            <person name="Choi A."/>
        </authorList>
    </citation>
    <scope>NUCLEOTIDE SEQUENCE [LARGE SCALE GENOMIC DNA]</scope>
    <source>
        <strain evidence="3 4">SJW1-2</strain>
    </source>
</reference>
<comment type="caution">
    <text evidence="3">The sequence shown here is derived from an EMBL/GenBank/DDBJ whole genome shotgun (WGS) entry which is preliminary data.</text>
</comment>
<dbReference type="InterPro" id="IPR036938">
    <property type="entry name" value="PAP2/HPO_sf"/>
</dbReference>
<name>A0A2K3UWF7_9DEIO</name>
<dbReference type="SMART" id="SM00014">
    <property type="entry name" value="acidPPc"/>
    <property type="match status" value="1"/>
</dbReference>
<feature type="transmembrane region" description="Helical" evidence="1">
    <location>
        <begin position="70"/>
        <end position="89"/>
    </location>
</feature>
<feature type="transmembrane region" description="Helical" evidence="1">
    <location>
        <begin position="191"/>
        <end position="209"/>
    </location>
</feature>
<keyword evidence="1" id="KW-1133">Transmembrane helix</keyword>
<dbReference type="SUPFAM" id="SSF48317">
    <property type="entry name" value="Acid phosphatase/Vanadium-dependent haloperoxidase"/>
    <property type="match status" value="1"/>
</dbReference>
<dbReference type="Proteomes" id="UP000236379">
    <property type="component" value="Unassembled WGS sequence"/>
</dbReference>